<proteinExistence type="predicted"/>
<gene>
    <name evidence="1" type="ORF">DSO57_1007901</name>
</gene>
<reference evidence="1" key="1">
    <citation type="submission" date="2022-04" db="EMBL/GenBank/DDBJ databases">
        <title>Genome of the entomopathogenic fungus Entomophthora muscae.</title>
        <authorList>
            <person name="Elya C."/>
            <person name="Lovett B.R."/>
            <person name="Lee E."/>
            <person name="Macias A.M."/>
            <person name="Hajek A.E."/>
            <person name="De Bivort B.L."/>
            <person name="Kasson M.T."/>
            <person name="De Fine Licht H.H."/>
            <person name="Stajich J.E."/>
        </authorList>
    </citation>
    <scope>NUCLEOTIDE SEQUENCE</scope>
    <source>
        <strain evidence="1">Berkeley</strain>
    </source>
</reference>
<evidence type="ECO:0000313" key="2">
    <source>
        <dbReference type="Proteomes" id="UP001165960"/>
    </source>
</evidence>
<dbReference type="EMBL" id="QTSX02003574">
    <property type="protein sequence ID" value="KAJ9070440.1"/>
    <property type="molecule type" value="Genomic_DNA"/>
</dbReference>
<organism evidence="1 2">
    <name type="scientific">Entomophthora muscae</name>
    <dbReference type="NCBI Taxonomy" id="34485"/>
    <lineage>
        <taxon>Eukaryota</taxon>
        <taxon>Fungi</taxon>
        <taxon>Fungi incertae sedis</taxon>
        <taxon>Zoopagomycota</taxon>
        <taxon>Entomophthoromycotina</taxon>
        <taxon>Entomophthoromycetes</taxon>
        <taxon>Entomophthorales</taxon>
        <taxon>Entomophthoraceae</taxon>
        <taxon>Entomophthora</taxon>
    </lineage>
</organism>
<sequence length="80" mass="8781">MNPSDNINSSNMHQAYDAMMASMSEAERNSFKMPCSVHVVNAAIYHVSILPSVGYFEDNSLSFVFVLQNESGSNFGSLIV</sequence>
<name>A0ACC2T7H7_9FUNG</name>
<protein>
    <submittedName>
        <fullName evidence="1">Uncharacterized protein</fullName>
    </submittedName>
</protein>
<accession>A0ACC2T7H7</accession>
<dbReference type="Proteomes" id="UP001165960">
    <property type="component" value="Unassembled WGS sequence"/>
</dbReference>
<keyword evidence="2" id="KW-1185">Reference proteome</keyword>
<evidence type="ECO:0000313" key="1">
    <source>
        <dbReference type="EMBL" id="KAJ9070440.1"/>
    </source>
</evidence>
<comment type="caution">
    <text evidence="1">The sequence shown here is derived from an EMBL/GenBank/DDBJ whole genome shotgun (WGS) entry which is preliminary data.</text>
</comment>